<dbReference type="RefSeq" id="WP_186868853.1">
    <property type="nucleotide sequence ID" value="NZ_JACOOL010000003.1"/>
</dbReference>
<dbReference type="Gene3D" id="3.40.50.720">
    <property type="entry name" value="NAD(P)-binding Rossmann-like Domain"/>
    <property type="match status" value="1"/>
</dbReference>
<sequence length="300" mass="33694">MNFLITGGTGFVGKKLVERLTSLHHNSYILTRTPEKFTNTEHTTYITFEDAKKLPPIYGVINLAGESLFGYWTKKKKEKIKSSRIEITQKIIHLMKNMDVKPEVFISGSAVGYYGVSNEIMFTEETEKPGDDFLANVVVAWENTAKQAEGMAIRTIFARFGVILGRDGGALPLMSLPTKLFVGGKVGKGEQWTSWIHIDDVVDMLIFTIQNEHISGALNVTAPTPSRNKEFNQILARSLRRPYWFPTPGLLVRTVTGEMSQLVLKGQYVLPNKAIENGFQFTYPTLELALNQLFADVKKN</sequence>
<dbReference type="Proteomes" id="UP000637359">
    <property type="component" value="Unassembled WGS sequence"/>
</dbReference>
<reference evidence="4" key="1">
    <citation type="submission" date="2020-08" db="EMBL/GenBank/DDBJ databases">
        <title>Genome public.</title>
        <authorList>
            <person name="Liu C."/>
            <person name="Sun Q."/>
        </authorList>
    </citation>
    <scope>NUCLEOTIDE SEQUENCE</scope>
    <source>
        <strain evidence="4">BX22</strain>
    </source>
</reference>
<proteinExistence type="inferred from homology"/>
<evidence type="ECO:0000259" key="3">
    <source>
        <dbReference type="Pfam" id="PF08338"/>
    </source>
</evidence>
<dbReference type="EMBL" id="JACOOL010000003">
    <property type="protein sequence ID" value="MBC5636133.1"/>
    <property type="molecule type" value="Genomic_DNA"/>
</dbReference>
<dbReference type="NCBIfam" id="TIGR01777">
    <property type="entry name" value="yfcH"/>
    <property type="match status" value="1"/>
</dbReference>
<organism evidence="4 5">
    <name type="scientific">Ornithinibacillus hominis</name>
    <dbReference type="NCBI Taxonomy" id="2763055"/>
    <lineage>
        <taxon>Bacteria</taxon>
        <taxon>Bacillati</taxon>
        <taxon>Bacillota</taxon>
        <taxon>Bacilli</taxon>
        <taxon>Bacillales</taxon>
        <taxon>Bacillaceae</taxon>
        <taxon>Ornithinibacillus</taxon>
    </lineage>
</organism>
<protein>
    <submittedName>
        <fullName evidence="4">TIGR01777 family protein</fullName>
    </submittedName>
</protein>
<dbReference type="PANTHER" id="PTHR11092">
    <property type="entry name" value="SUGAR NUCLEOTIDE EPIMERASE RELATED"/>
    <property type="match status" value="1"/>
</dbReference>
<gene>
    <name evidence="4" type="ORF">H8S33_04740</name>
</gene>
<comment type="similarity">
    <text evidence="1">Belongs to the NAD(P)-dependent epimerase/dehydratase family. SDR39U1 subfamily.</text>
</comment>
<dbReference type="Pfam" id="PF08338">
    <property type="entry name" value="DUF1731"/>
    <property type="match status" value="1"/>
</dbReference>
<dbReference type="PANTHER" id="PTHR11092:SF0">
    <property type="entry name" value="EPIMERASE FAMILY PROTEIN SDR39U1"/>
    <property type="match status" value="1"/>
</dbReference>
<dbReference type="InterPro" id="IPR013549">
    <property type="entry name" value="DUF1731"/>
</dbReference>
<feature type="domain" description="DUF1731" evidence="3">
    <location>
        <begin position="247"/>
        <end position="293"/>
    </location>
</feature>
<dbReference type="InterPro" id="IPR036291">
    <property type="entry name" value="NAD(P)-bd_dom_sf"/>
</dbReference>
<evidence type="ECO:0000259" key="2">
    <source>
        <dbReference type="Pfam" id="PF01370"/>
    </source>
</evidence>
<comment type="caution">
    <text evidence="4">The sequence shown here is derived from an EMBL/GenBank/DDBJ whole genome shotgun (WGS) entry which is preliminary data.</text>
</comment>
<name>A0A923L450_9BACI</name>
<evidence type="ECO:0000256" key="1">
    <source>
        <dbReference type="ARBA" id="ARBA00009353"/>
    </source>
</evidence>
<feature type="domain" description="NAD-dependent epimerase/dehydratase" evidence="2">
    <location>
        <begin position="4"/>
        <end position="212"/>
    </location>
</feature>
<accession>A0A923L450</accession>
<evidence type="ECO:0000313" key="5">
    <source>
        <dbReference type="Proteomes" id="UP000637359"/>
    </source>
</evidence>
<dbReference type="SUPFAM" id="SSF51735">
    <property type="entry name" value="NAD(P)-binding Rossmann-fold domains"/>
    <property type="match status" value="1"/>
</dbReference>
<evidence type="ECO:0000313" key="4">
    <source>
        <dbReference type="EMBL" id="MBC5636133.1"/>
    </source>
</evidence>
<dbReference type="InterPro" id="IPR010099">
    <property type="entry name" value="SDR39U1"/>
</dbReference>
<dbReference type="Pfam" id="PF01370">
    <property type="entry name" value="Epimerase"/>
    <property type="match status" value="1"/>
</dbReference>
<keyword evidence="5" id="KW-1185">Reference proteome</keyword>
<dbReference type="InterPro" id="IPR001509">
    <property type="entry name" value="Epimerase_deHydtase"/>
</dbReference>
<dbReference type="AlphaFoldDB" id="A0A923L450"/>